<proteinExistence type="predicted"/>
<protein>
    <submittedName>
        <fullName evidence="1">Putative capsular polysaccharide synthesis protein</fullName>
    </submittedName>
</protein>
<dbReference type="AlphaFoldDB" id="A0A1G6DZY4"/>
<dbReference type="Proteomes" id="UP000199071">
    <property type="component" value="Unassembled WGS sequence"/>
</dbReference>
<dbReference type="EMBL" id="FMXQ01000009">
    <property type="protein sequence ID" value="SDB50701.1"/>
    <property type="molecule type" value="Genomic_DNA"/>
</dbReference>
<organism evidence="1 2">
    <name type="scientific">Bauldia litoralis</name>
    <dbReference type="NCBI Taxonomy" id="665467"/>
    <lineage>
        <taxon>Bacteria</taxon>
        <taxon>Pseudomonadati</taxon>
        <taxon>Pseudomonadota</taxon>
        <taxon>Alphaproteobacteria</taxon>
        <taxon>Hyphomicrobiales</taxon>
        <taxon>Kaistiaceae</taxon>
        <taxon>Bauldia</taxon>
    </lineage>
</organism>
<accession>A0A1G6DZY4</accession>
<name>A0A1G6DZY4_9HYPH</name>
<keyword evidence="2" id="KW-1185">Reference proteome</keyword>
<evidence type="ECO:0000313" key="1">
    <source>
        <dbReference type="EMBL" id="SDB50701.1"/>
    </source>
</evidence>
<dbReference type="STRING" id="665467.SAMN02982931_03973"/>
<gene>
    <name evidence="1" type="ORF">SAMN02982931_03973</name>
</gene>
<sequence>MGYGGWALQTRQRPVKYPIVYTMAKVGTRAMAQGIRDAGFHCPEVHTLDRKAMLAQVKPAIDAGELPSEQMIETMALRRRLDRKTVRRPFYITAVREPIARNISAFFQNHKQNLRTIDITDASIETARRAFDIFMKTYPHDLPLQWFDTNVLPQTSVDVYQAPFDPKQGHVRSGRVLVFRADCPDAVKSTVLTETLGRPITVARKNESTAKRYFGLYEKVKEIASFDEAFVNRMYDSKYARHFWTESERRAFRKNWLA</sequence>
<evidence type="ECO:0000313" key="2">
    <source>
        <dbReference type="Proteomes" id="UP000199071"/>
    </source>
</evidence>
<reference evidence="1 2" key="1">
    <citation type="submission" date="2016-10" db="EMBL/GenBank/DDBJ databases">
        <authorList>
            <person name="de Groot N.N."/>
        </authorList>
    </citation>
    <scope>NUCLEOTIDE SEQUENCE [LARGE SCALE GENOMIC DNA]</scope>
    <source>
        <strain evidence="1 2">ATCC 35022</strain>
    </source>
</reference>